<feature type="region of interest" description="Disordered" evidence="7">
    <location>
        <begin position="61"/>
        <end position="81"/>
    </location>
</feature>
<dbReference type="PANTHER" id="PTHR30489">
    <property type="entry name" value="LIPOPROTEIN-RELEASING SYSTEM TRANSMEMBRANE PROTEIN LOLE"/>
    <property type="match status" value="1"/>
</dbReference>
<feature type="transmembrane region" description="Helical" evidence="8">
    <location>
        <begin position="914"/>
        <end position="938"/>
    </location>
</feature>
<keyword evidence="3" id="KW-1003">Cell membrane</keyword>
<evidence type="ECO:0000256" key="8">
    <source>
        <dbReference type="SAM" id="Phobius"/>
    </source>
</evidence>
<evidence type="ECO:0000256" key="5">
    <source>
        <dbReference type="ARBA" id="ARBA00022989"/>
    </source>
</evidence>
<accession>A0ABQ3CJD2</accession>
<comment type="caution">
    <text evidence="10">The sequence shown here is derived from an EMBL/GenBank/DDBJ whole genome shotgun (WGS) entry which is preliminary data.</text>
</comment>
<gene>
    <name evidence="10" type="ORF">GCM10010345_26940</name>
</gene>
<name>A0ABQ3CJD2_9ACTN</name>
<evidence type="ECO:0000256" key="3">
    <source>
        <dbReference type="ARBA" id="ARBA00022475"/>
    </source>
</evidence>
<evidence type="ECO:0000256" key="4">
    <source>
        <dbReference type="ARBA" id="ARBA00022692"/>
    </source>
</evidence>
<keyword evidence="6 8" id="KW-0472">Membrane</keyword>
<protein>
    <recommendedName>
        <fullName evidence="9">ABC3 transporter permease C-terminal domain-containing protein</fullName>
    </recommendedName>
</protein>
<feature type="transmembrane region" description="Helical" evidence="8">
    <location>
        <begin position="333"/>
        <end position="359"/>
    </location>
</feature>
<feature type="domain" description="ABC3 transporter permease C-terminal" evidence="9">
    <location>
        <begin position="877"/>
        <end position="990"/>
    </location>
</feature>
<dbReference type="InterPro" id="IPR051447">
    <property type="entry name" value="Lipoprotein-release_system"/>
</dbReference>
<feature type="transmembrane region" description="Helical" evidence="8">
    <location>
        <begin position="540"/>
        <end position="565"/>
    </location>
</feature>
<feature type="transmembrane region" description="Helical" evidence="8">
    <location>
        <begin position="412"/>
        <end position="432"/>
    </location>
</feature>
<evidence type="ECO:0000256" key="6">
    <source>
        <dbReference type="ARBA" id="ARBA00023136"/>
    </source>
</evidence>
<feature type="transmembrane region" description="Helical" evidence="8">
    <location>
        <begin position="460"/>
        <end position="477"/>
    </location>
</feature>
<organism evidence="10 11">
    <name type="scientific">Streptomyces canarius</name>
    <dbReference type="NCBI Taxonomy" id="285453"/>
    <lineage>
        <taxon>Bacteria</taxon>
        <taxon>Bacillati</taxon>
        <taxon>Actinomycetota</taxon>
        <taxon>Actinomycetes</taxon>
        <taxon>Kitasatosporales</taxon>
        <taxon>Streptomycetaceae</taxon>
        <taxon>Streptomyces</taxon>
    </lineage>
</organism>
<evidence type="ECO:0000313" key="11">
    <source>
        <dbReference type="Proteomes" id="UP000653644"/>
    </source>
</evidence>
<proteinExistence type="inferred from homology"/>
<dbReference type="EMBL" id="BMVN01000007">
    <property type="protein sequence ID" value="GHA20531.1"/>
    <property type="molecule type" value="Genomic_DNA"/>
</dbReference>
<feature type="transmembrane region" description="Helical" evidence="8">
    <location>
        <begin position="867"/>
        <end position="888"/>
    </location>
</feature>
<dbReference type="InterPro" id="IPR003838">
    <property type="entry name" value="ABC3_permease_C"/>
</dbReference>
<evidence type="ECO:0000313" key="10">
    <source>
        <dbReference type="EMBL" id="GHA20531.1"/>
    </source>
</evidence>
<keyword evidence="5 8" id="KW-1133">Transmembrane helix</keyword>
<dbReference type="Pfam" id="PF02687">
    <property type="entry name" value="FtsX"/>
    <property type="match status" value="1"/>
</dbReference>
<feature type="transmembrane region" description="Helical" evidence="8">
    <location>
        <begin position="380"/>
        <end position="406"/>
    </location>
</feature>
<evidence type="ECO:0000256" key="1">
    <source>
        <dbReference type="ARBA" id="ARBA00004651"/>
    </source>
</evidence>
<comment type="subcellular location">
    <subcellularLocation>
        <location evidence="1">Cell membrane</location>
        <topology evidence="1">Multi-pass membrane protein</topology>
    </subcellularLocation>
</comment>
<reference evidence="11" key="1">
    <citation type="journal article" date="2019" name="Int. J. Syst. Evol. Microbiol.">
        <title>The Global Catalogue of Microorganisms (GCM) 10K type strain sequencing project: providing services to taxonomists for standard genome sequencing and annotation.</title>
        <authorList>
            <consortium name="The Broad Institute Genomics Platform"/>
            <consortium name="The Broad Institute Genome Sequencing Center for Infectious Disease"/>
            <person name="Wu L."/>
            <person name="Ma J."/>
        </authorList>
    </citation>
    <scope>NUCLEOTIDE SEQUENCE [LARGE SCALE GENOMIC DNA]</scope>
    <source>
        <strain evidence="11">JCM 4733</strain>
    </source>
</reference>
<feature type="transmembrane region" description="Helical" evidence="8">
    <location>
        <begin position="971"/>
        <end position="992"/>
    </location>
</feature>
<keyword evidence="11" id="KW-1185">Reference proteome</keyword>
<evidence type="ECO:0000259" key="9">
    <source>
        <dbReference type="Pfam" id="PF02687"/>
    </source>
</evidence>
<sequence>MGRPLPRVVAPWVRTRLRAAPGAAVALALLVGLAACLAGAFPRAVDRYEDAGLQRTLRQARPEHTTVRVSAPQPDLGLPPERRAAALRPDALERQYEKVLGTVGSPLSVQRAQSAYGVAGTVSPAVPDPWLPRPTGLPAHISLAAQNGLADHARVRTGRLPRAPHPVDASTPEVEAAVTAATAKALHIKVGSVVHMPAPGRGPLAVRVTGILVPRDPDGAYWSTVPLLRTPTLVTLPTPGPDPDKYWLGALLLAPQAAPALLGTSTNPARYWHLAPALRGLHAHDLDRLRPAVAALESGPGLQRARAVTDDGTDINTDLDDALASFSRLRSGIAPLVSVAAAGAATVVAVVLLMTGGLAADRRRAELALLRARGASLSGLAGRLLAETAVIAVPAGAIGLAGSLLVVPAGRVVPAVLSALAVTLAACAALPLRAALAHRAVRLTAPREDIASVRPSRRRTVAELTLLVLAAGAVATLRRRGTTGDQLTAVAPVLVGVIAALVLLRVYPLLLRRLSGPAGRLRGAVGHLSLARAGRTQGSAVLPLLALLTALTTAAFGGSVLAGVAEARDRAALLTVGADARADAGAPLPADAPARARSVPGVRAVTPVSIAYEAKPEDGENAVPLLGVDPQGYGALTTYTGLGTFPSARLTAGGRTGTGRLTAGGHSDAVRLLAGGHPGTGPLTAGGQSDAVRLLAGGHSSNGYPAGGDHSRTARLTAKARPGTDSLTAKAHPGTAHLTARTRPGAGRLAGDDGFGPLPAVASPSVASSYGTRRPFLVRLEDGSAVTVRIVLVRDRTPAVSGPDFLVVDRAGLPARSSRPTTLLLTGDHVDADALRKAVGGSAAVRLRAGERARYADSPLQSGAEHVYTAAVATGAGFAVLALLLSLLRAAPERSALLARLRTMGLTRAESRRLLILESLPQALLAALGGTLTGWTAIRLLAPGIDLTTVAFPTAQTPLTETRLHPDTWSLLLPALAVVTVAVGVAALQAWWTGRRGSVTELRAGDGR</sequence>
<feature type="transmembrane region" description="Helical" evidence="8">
    <location>
        <begin position="489"/>
        <end position="510"/>
    </location>
</feature>
<evidence type="ECO:0000256" key="2">
    <source>
        <dbReference type="ARBA" id="ARBA00005236"/>
    </source>
</evidence>
<dbReference type="PANTHER" id="PTHR30489:SF0">
    <property type="entry name" value="LIPOPROTEIN-RELEASING SYSTEM TRANSMEMBRANE PROTEIN LOLE"/>
    <property type="match status" value="1"/>
</dbReference>
<dbReference type="Proteomes" id="UP000653644">
    <property type="component" value="Unassembled WGS sequence"/>
</dbReference>
<dbReference type="RefSeq" id="WP_189885711.1">
    <property type="nucleotide sequence ID" value="NZ_BMVN01000007.1"/>
</dbReference>
<evidence type="ECO:0000256" key="7">
    <source>
        <dbReference type="SAM" id="MobiDB-lite"/>
    </source>
</evidence>
<keyword evidence="4 8" id="KW-0812">Transmembrane</keyword>
<comment type="similarity">
    <text evidence="2">Belongs to the ABC-4 integral membrane protein family. LolC/E subfamily.</text>
</comment>